<dbReference type="InterPro" id="IPR040378">
    <property type="entry name" value="BASL"/>
</dbReference>
<feature type="compositionally biased region" description="Basic and acidic residues" evidence="1">
    <location>
        <begin position="254"/>
        <end position="271"/>
    </location>
</feature>
<feature type="compositionally biased region" description="Basic and acidic residues" evidence="1">
    <location>
        <begin position="169"/>
        <end position="181"/>
    </location>
</feature>
<feature type="region of interest" description="Disordered" evidence="1">
    <location>
        <begin position="143"/>
        <end position="190"/>
    </location>
</feature>
<evidence type="ECO:0000313" key="3">
    <source>
        <dbReference type="Proteomes" id="UP000266723"/>
    </source>
</evidence>
<name>A0ABQ7CLW0_BRACR</name>
<sequence length="462" mass="50654">IFFQNSDNDHVVGLSVESFKDESKPHKCPEEIREDAELRIPKNKNNVCELFYDTRSGDALKHHYCGDSDEAGKMIRGKSQDTAAKGGLFYMDKNVTACDSPEIVVCYKESAYHVVKDICVDEGVPVHEKFLFGEKDSVRCNSEDLVETKSPEDRNGKLDGSELCNDSKTNQDVEEFSREGLADAEGSRSCNQEDLIVTKEAKEVQVASTSENVLTLGSIILSSEDEQKPLNNSHRSEEQSPSQLQAIYISSFENEQRSLETEEPRKAEEKLSSVSIATSHEPERPGTDQQQPDSFEDGKLFSSGFGETSFSAAEAVSISGHISYSGPVVVSGRLSVRSDASTTSGRSFAFPIQNGTVVLKEWLKLRREDSKDGERSFSAGEGNNHGDNISGENCASCKYPVGDSFSKDTHLPEANDQTIGPASAVQEASNTYQVESNSENVDDPQGPPQRRPAKVSFHHGAE</sequence>
<reference evidence="2 3" key="1">
    <citation type="journal article" date="2020" name="BMC Genomics">
        <title>Intraspecific diversification of the crop wild relative Brassica cretica Lam. using demographic model selection.</title>
        <authorList>
            <person name="Kioukis A."/>
            <person name="Michalopoulou V.A."/>
            <person name="Briers L."/>
            <person name="Pirintsos S."/>
            <person name="Studholme D.J."/>
            <person name="Pavlidis P."/>
            <person name="Sarris P.F."/>
        </authorList>
    </citation>
    <scope>NUCLEOTIDE SEQUENCE [LARGE SCALE GENOMIC DNA]</scope>
    <source>
        <strain evidence="3">cv. PFS-1207/04</strain>
    </source>
</reference>
<feature type="region of interest" description="Disordered" evidence="1">
    <location>
        <begin position="254"/>
        <end position="300"/>
    </location>
</feature>
<feature type="region of interest" description="Disordered" evidence="1">
    <location>
        <begin position="369"/>
        <end position="393"/>
    </location>
</feature>
<feature type="non-terminal residue" evidence="2">
    <location>
        <position position="1"/>
    </location>
</feature>
<dbReference type="Proteomes" id="UP000266723">
    <property type="component" value="Unassembled WGS sequence"/>
</dbReference>
<comment type="caution">
    <text evidence="2">The sequence shown here is derived from an EMBL/GenBank/DDBJ whole genome shotgun (WGS) entry which is preliminary data.</text>
</comment>
<feature type="compositionally biased region" description="Basic and acidic residues" evidence="1">
    <location>
        <begin position="143"/>
        <end position="160"/>
    </location>
</feature>
<proteinExistence type="predicted"/>
<feature type="region of interest" description="Disordered" evidence="1">
    <location>
        <begin position="405"/>
        <end position="462"/>
    </location>
</feature>
<dbReference type="PANTHER" id="PTHR33914">
    <property type="entry name" value="18S PRE-RIBOSOMAL ASSEMBLY PROTEIN GAR2-LIKE PROTEIN"/>
    <property type="match status" value="1"/>
</dbReference>
<feature type="compositionally biased region" description="Polar residues" evidence="1">
    <location>
        <begin position="415"/>
        <end position="439"/>
    </location>
</feature>
<feature type="compositionally biased region" description="Basic residues" evidence="1">
    <location>
        <begin position="451"/>
        <end position="462"/>
    </location>
</feature>
<keyword evidence="3" id="KW-1185">Reference proteome</keyword>
<dbReference type="PANTHER" id="PTHR33914:SF8">
    <property type="entry name" value="BNAC09G52460D PROTEIN"/>
    <property type="match status" value="1"/>
</dbReference>
<accession>A0ABQ7CLW0</accession>
<dbReference type="EMBL" id="QGKV02000759">
    <property type="protein sequence ID" value="KAF3560811.1"/>
    <property type="molecule type" value="Genomic_DNA"/>
</dbReference>
<gene>
    <name evidence="2" type="ORF">DY000_02013948</name>
</gene>
<evidence type="ECO:0000256" key="1">
    <source>
        <dbReference type="SAM" id="MobiDB-lite"/>
    </source>
</evidence>
<protein>
    <submittedName>
        <fullName evidence="2">Uncharacterized protein</fullName>
    </submittedName>
</protein>
<evidence type="ECO:0000313" key="2">
    <source>
        <dbReference type="EMBL" id="KAF3560811.1"/>
    </source>
</evidence>
<organism evidence="2 3">
    <name type="scientific">Brassica cretica</name>
    <name type="common">Mustard</name>
    <dbReference type="NCBI Taxonomy" id="69181"/>
    <lineage>
        <taxon>Eukaryota</taxon>
        <taxon>Viridiplantae</taxon>
        <taxon>Streptophyta</taxon>
        <taxon>Embryophyta</taxon>
        <taxon>Tracheophyta</taxon>
        <taxon>Spermatophyta</taxon>
        <taxon>Magnoliopsida</taxon>
        <taxon>eudicotyledons</taxon>
        <taxon>Gunneridae</taxon>
        <taxon>Pentapetalae</taxon>
        <taxon>rosids</taxon>
        <taxon>malvids</taxon>
        <taxon>Brassicales</taxon>
        <taxon>Brassicaceae</taxon>
        <taxon>Brassiceae</taxon>
        <taxon>Brassica</taxon>
    </lineage>
</organism>